<accession>A0ABN9ZY91</accession>
<name>A0ABN9ZY91_PIPNA</name>
<protein>
    <submittedName>
        <fullName evidence="2">Uncharacterized protein</fullName>
    </submittedName>
</protein>
<reference evidence="2" key="1">
    <citation type="submission" date="2023-12" db="EMBL/GenBank/DDBJ databases">
        <authorList>
            <person name="Brown T."/>
        </authorList>
    </citation>
    <scope>NUCLEOTIDE SEQUENCE</scope>
</reference>
<gene>
    <name evidence="2" type="ORF">MPIPNATIZW_LOCUS11360</name>
</gene>
<evidence type="ECO:0000256" key="1">
    <source>
        <dbReference type="SAM" id="MobiDB-lite"/>
    </source>
</evidence>
<dbReference type="Proteomes" id="UP001314169">
    <property type="component" value="Chromosome 3"/>
</dbReference>
<evidence type="ECO:0000313" key="3">
    <source>
        <dbReference type="Proteomes" id="UP001314169"/>
    </source>
</evidence>
<evidence type="ECO:0000313" key="2">
    <source>
        <dbReference type="EMBL" id="CAK6443054.1"/>
    </source>
</evidence>
<dbReference type="EMBL" id="OY882860">
    <property type="protein sequence ID" value="CAK6443054.1"/>
    <property type="molecule type" value="Genomic_DNA"/>
</dbReference>
<sequence>MSKTELTFGRTHIFSRPCCLSLGRPVARARMPFPSCQPNSLPVLLVSGYFPEKPLSKPLWEWKVSHPSSPLGDAEASAVRTEPVRMPHDPSQQGLFLEKYPNRELVQSRWSDDWSEI</sequence>
<organism evidence="2 3">
    <name type="scientific">Pipistrellus nathusii</name>
    <name type="common">Nathusius' pipistrelle</name>
    <dbReference type="NCBI Taxonomy" id="59473"/>
    <lineage>
        <taxon>Eukaryota</taxon>
        <taxon>Metazoa</taxon>
        <taxon>Chordata</taxon>
        <taxon>Craniata</taxon>
        <taxon>Vertebrata</taxon>
        <taxon>Euteleostomi</taxon>
        <taxon>Mammalia</taxon>
        <taxon>Eutheria</taxon>
        <taxon>Laurasiatheria</taxon>
        <taxon>Chiroptera</taxon>
        <taxon>Yangochiroptera</taxon>
        <taxon>Vespertilionidae</taxon>
        <taxon>Pipistrellus</taxon>
    </lineage>
</organism>
<keyword evidence="3" id="KW-1185">Reference proteome</keyword>
<feature type="region of interest" description="Disordered" evidence="1">
    <location>
        <begin position="71"/>
        <end position="94"/>
    </location>
</feature>
<proteinExistence type="predicted"/>